<name>C4FLU5_9AQUI</name>
<feature type="domain" description="ACT" evidence="1">
    <location>
        <begin position="93"/>
        <end position="166"/>
    </location>
</feature>
<keyword evidence="3" id="KW-1185">Reference proteome</keyword>
<dbReference type="RefSeq" id="WP_007547952.1">
    <property type="nucleotide sequence ID" value="NZ_ABZS01000180.1"/>
</dbReference>
<comment type="caution">
    <text evidence="2">The sequence shown here is derived from an EMBL/GenBank/DDBJ whole genome shotgun (WGS) entry which is preliminary data.</text>
</comment>
<evidence type="ECO:0000259" key="1">
    <source>
        <dbReference type="PROSITE" id="PS51671"/>
    </source>
</evidence>
<dbReference type="InterPro" id="IPR045865">
    <property type="entry name" value="ACT-like_dom_sf"/>
</dbReference>
<dbReference type="PROSITE" id="PS51671">
    <property type="entry name" value="ACT"/>
    <property type="match status" value="2"/>
</dbReference>
<protein>
    <submittedName>
        <fullName evidence="2">Glycine cleavage system regulatory protein</fullName>
    </submittedName>
</protein>
<feature type="domain" description="ACT" evidence="1">
    <location>
        <begin position="5"/>
        <end position="79"/>
    </location>
</feature>
<evidence type="ECO:0000313" key="2">
    <source>
        <dbReference type="EMBL" id="EEP59958.1"/>
    </source>
</evidence>
<evidence type="ECO:0000313" key="3">
    <source>
        <dbReference type="Proteomes" id="UP000005540"/>
    </source>
</evidence>
<proteinExistence type="predicted"/>
<gene>
    <name evidence="2" type="ORF">SULYE_1549</name>
</gene>
<dbReference type="PANTHER" id="PTHR34875">
    <property type="entry name" value="UPF0237 PROTEIN MJ1558"/>
    <property type="match status" value="1"/>
</dbReference>
<dbReference type="InterPro" id="IPR002912">
    <property type="entry name" value="ACT_dom"/>
</dbReference>
<dbReference type="SUPFAM" id="SSF55021">
    <property type="entry name" value="ACT-like"/>
    <property type="match status" value="2"/>
</dbReference>
<dbReference type="Pfam" id="PF13740">
    <property type="entry name" value="ACT_6"/>
    <property type="match status" value="2"/>
</dbReference>
<organism evidence="2 3">
    <name type="scientific">Sulfurihydrogenibium yellowstonense SS-5</name>
    <dbReference type="NCBI Taxonomy" id="432331"/>
    <lineage>
        <taxon>Bacteria</taxon>
        <taxon>Pseudomonadati</taxon>
        <taxon>Aquificota</taxon>
        <taxon>Aquificia</taxon>
        <taxon>Aquificales</taxon>
        <taxon>Hydrogenothermaceae</taxon>
        <taxon>Sulfurihydrogenibium</taxon>
    </lineage>
</organism>
<dbReference type="InterPro" id="IPR016867">
    <property type="entry name" value="GcvR"/>
</dbReference>
<dbReference type="AlphaFoldDB" id="C4FLU5"/>
<dbReference type="PANTHER" id="PTHR34875:SF6">
    <property type="entry name" value="UPF0237 PROTEIN MJ1558"/>
    <property type="match status" value="1"/>
</dbReference>
<dbReference type="GO" id="GO:0006355">
    <property type="term" value="P:regulation of DNA-templated transcription"/>
    <property type="evidence" value="ECO:0007669"/>
    <property type="project" value="InterPro"/>
</dbReference>
<accession>C4FLU5</accession>
<dbReference type="OrthoDB" id="12860at2"/>
<sequence>MNHFIIVAIGEDKPGIVAKVTEILFKNGFNIEDSSMTRLNNEFTIMLIVKGDKSLEHLKQEFSQLEKEGLTIIIKEVSEDVINKPRKKLPIFNIAVYGSDKPGIVYKVSKLLADKGINISDLRTEKVNSLYIMFIESEFPEEVDILEFNREVEKLKQELDVDIEIENVETAEL</sequence>
<dbReference type="InterPro" id="IPR050990">
    <property type="entry name" value="UPF0237/GcvR_regulator"/>
</dbReference>
<reference evidence="2 3" key="1">
    <citation type="submission" date="2009-04" db="EMBL/GenBank/DDBJ databases">
        <authorList>
            <person name="Reysenbach A.-L."/>
            <person name="Heidelberg J.F."/>
            <person name="Nelson W.C."/>
        </authorList>
    </citation>
    <scope>NUCLEOTIDE SEQUENCE [LARGE SCALE GENOMIC DNA]</scope>
    <source>
        <strain evidence="2 3">SS-5</strain>
    </source>
</reference>
<dbReference type="PIRSF" id="PIRSF028103">
    <property type="entry name" value="GcvR"/>
    <property type="match status" value="1"/>
</dbReference>
<dbReference type="EMBL" id="ABZS01000180">
    <property type="protein sequence ID" value="EEP59958.1"/>
    <property type="molecule type" value="Genomic_DNA"/>
</dbReference>
<dbReference type="Gene3D" id="3.30.70.260">
    <property type="match status" value="2"/>
</dbReference>
<dbReference type="Proteomes" id="UP000005540">
    <property type="component" value="Unassembled WGS sequence"/>
</dbReference>